<evidence type="ECO:0000256" key="2">
    <source>
        <dbReference type="ARBA" id="ARBA00005664"/>
    </source>
</evidence>
<keyword evidence="5 11" id="KW-0812">Transmembrane</keyword>
<keyword evidence="3" id="KW-0328">Glycosyltransferase</keyword>
<reference evidence="12 13" key="1">
    <citation type="journal article" date="2014" name="PLoS ONE">
        <title>Global Analysis of Gene Expression Profiles in Physic Nut (Jatropha curcas L.) Seedlings Exposed to Salt Stress.</title>
        <authorList>
            <person name="Zhang L."/>
            <person name="Zhang C."/>
            <person name="Wu P."/>
            <person name="Chen Y."/>
            <person name="Li M."/>
            <person name="Jiang H."/>
            <person name="Wu G."/>
        </authorList>
    </citation>
    <scope>NUCLEOTIDE SEQUENCE [LARGE SCALE GENOMIC DNA]</scope>
    <source>
        <strain evidence="13">cv. GZQX0401</strain>
        <tissue evidence="12">Young leaves</tissue>
    </source>
</reference>
<dbReference type="Gene3D" id="3.90.550.10">
    <property type="entry name" value="Spore Coat Polysaccharide Biosynthesis Protein SpsA, Chain A"/>
    <property type="match status" value="1"/>
</dbReference>
<dbReference type="Pfam" id="PF05637">
    <property type="entry name" value="Glyco_transf_34"/>
    <property type="match status" value="1"/>
</dbReference>
<evidence type="ECO:0000256" key="8">
    <source>
        <dbReference type="ARBA" id="ARBA00023034"/>
    </source>
</evidence>
<dbReference type="OrthoDB" id="407658at2759"/>
<dbReference type="InterPro" id="IPR029044">
    <property type="entry name" value="Nucleotide-diphossugar_trans"/>
</dbReference>
<keyword evidence="9 11" id="KW-0472">Membrane</keyword>
<feature type="transmembrane region" description="Helical" evidence="11">
    <location>
        <begin position="20"/>
        <end position="41"/>
    </location>
</feature>
<evidence type="ECO:0000256" key="4">
    <source>
        <dbReference type="ARBA" id="ARBA00022679"/>
    </source>
</evidence>
<evidence type="ECO:0000256" key="7">
    <source>
        <dbReference type="ARBA" id="ARBA00022989"/>
    </source>
</evidence>
<dbReference type="STRING" id="180498.A0A067JYQ1"/>
<dbReference type="Proteomes" id="UP000027138">
    <property type="component" value="Unassembled WGS sequence"/>
</dbReference>
<dbReference type="PANTHER" id="PTHR31311:SF41">
    <property type="entry name" value="PUTATIVE-RELATED"/>
    <property type="match status" value="1"/>
</dbReference>
<dbReference type="GO" id="GO:0005768">
    <property type="term" value="C:endosome"/>
    <property type="evidence" value="ECO:0007669"/>
    <property type="project" value="TreeGrafter"/>
</dbReference>
<evidence type="ECO:0000256" key="3">
    <source>
        <dbReference type="ARBA" id="ARBA00022676"/>
    </source>
</evidence>
<sequence length="432" mass="50153">MAFPELSSTEKPIFLQSKAISLVVNGFLFVVGAFVAVSLLLELFSLLNPSPTFQTPISIPVNPPLAAVNMSYDPPDRTFYDDVDFLNYSIDSSVKNWDVKRKEWLNFHPSFASGSSNRILLVTGSQPFACKNPIGDNLLLRFFKNKVDYCRLHGYDIFYNNVLLHPNMTSFWAKYPIVKAAMLAHPETEWIWWVDSDAVFTDMEFKIPLEKYKDHNLVVRGWPSLIYKKQSWTSLNAGVFLIRNCEWSMNFLDAWVNMGPQTPNYDKWGQIQRSTFKDKMIPEADDQAALVYLLLKEKEKWGDKIYIEEDYDLQTYWLEAVQDYDKITQDYMEIERKVSSLRRKHAEKVSESYGASREQYIKVKNNFRKRPLITHFTGCEPCTGNHNPVYSWEDCLNGIQRALNFADNQVLQNYGFLHQNLLDFSSVSPLQP</sequence>
<keyword evidence="6" id="KW-0735">Signal-anchor</keyword>
<evidence type="ECO:0000256" key="11">
    <source>
        <dbReference type="SAM" id="Phobius"/>
    </source>
</evidence>
<accession>A0A067JYQ1</accession>
<dbReference type="KEGG" id="jcu:105646219"/>
<dbReference type="EMBL" id="KK914999">
    <property type="protein sequence ID" value="KDP25125.1"/>
    <property type="molecule type" value="Genomic_DNA"/>
</dbReference>
<keyword evidence="7 11" id="KW-1133">Transmembrane helix</keyword>
<comment type="similarity">
    <text evidence="2">Belongs to the glycosyltransferase 34 family.</text>
</comment>
<name>A0A067JYQ1_JATCU</name>
<proteinExistence type="inferred from homology"/>
<evidence type="ECO:0000256" key="1">
    <source>
        <dbReference type="ARBA" id="ARBA00004323"/>
    </source>
</evidence>
<evidence type="ECO:0000256" key="9">
    <source>
        <dbReference type="ARBA" id="ARBA00023136"/>
    </source>
</evidence>
<keyword evidence="8" id="KW-0333">Golgi apparatus</keyword>
<keyword evidence="13" id="KW-1185">Reference proteome</keyword>
<comment type="subcellular location">
    <subcellularLocation>
        <location evidence="1">Golgi apparatus membrane</location>
        <topology evidence="1">Single-pass type II membrane protein</topology>
    </subcellularLocation>
</comment>
<dbReference type="InterPro" id="IPR008630">
    <property type="entry name" value="Glyco_trans_34"/>
</dbReference>
<gene>
    <name evidence="12" type="ORF">JCGZ_22660</name>
</gene>
<dbReference type="GO" id="GO:0008378">
    <property type="term" value="F:galactosyltransferase activity"/>
    <property type="evidence" value="ECO:0007669"/>
    <property type="project" value="TreeGrafter"/>
</dbReference>
<evidence type="ECO:0000256" key="10">
    <source>
        <dbReference type="ARBA" id="ARBA00023180"/>
    </source>
</evidence>
<dbReference type="PANTHER" id="PTHR31311">
    <property type="entry name" value="XYLOGLUCAN 6-XYLOSYLTRANSFERASE 5-RELATED-RELATED"/>
    <property type="match status" value="1"/>
</dbReference>
<keyword evidence="10" id="KW-0325">Glycoprotein</keyword>
<evidence type="ECO:0000313" key="12">
    <source>
        <dbReference type="EMBL" id="KDP25125.1"/>
    </source>
</evidence>
<evidence type="ECO:0000256" key="6">
    <source>
        <dbReference type="ARBA" id="ARBA00022968"/>
    </source>
</evidence>
<protein>
    <submittedName>
        <fullName evidence="12">Uncharacterized protein</fullName>
    </submittedName>
</protein>
<organism evidence="12 13">
    <name type="scientific">Jatropha curcas</name>
    <name type="common">Barbados nut</name>
    <dbReference type="NCBI Taxonomy" id="180498"/>
    <lineage>
        <taxon>Eukaryota</taxon>
        <taxon>Viridiplantae</taxon>
        <taxon>Streptophyta</taxon>
        <taxon>Embryophyta</taxon>
        <taxon>Tracheophyta</taxon>
        <taxon>Spermatophyta</taxon>
        <taxon>Magnoliopsida</taxon>
        <taxon>eudicotyledons</taxon>
        <taxon>Gunneridae</taxon>
        <taxon>Pentapetalae</taxon>
        <taxon>rosids</taxon>
        <taxon>fabids</taxon>
        <taxon>Malpighiales</taxon>
        <taxon>Euphorbiaceae</taxon>
        <taxon>Crotonoideae</taxon>
        <taxon>Jatropheae</taxon>
        <taxon>Jatropha</taxon>
    </lineage>
</organism>
<dbReference type="GO" id="GO:0005802">
    <property type="term" value="C:trans-Golgi network"/>
    <property type="evidence" value="ECO:0007669"/>
    <property type="project" value="TreeGrafter"/>
</dbReference>
<evidence type="ECO:0000256" key="5">
    <source>
        <dbReference type="ARBA" id="ARBA00022692"/>
    </source>
</evidence>
<evidence type="ECO:0000313" key="13">
    <source>
        <dbReference type="Proteomes" id="UP000027138"/>
    </source>
</evidence>
<dbReference type="AlphaFoldDB" id="A0A067JYQ1"/>
<dbReference type="FunFam" id="3.90.550.10:FF:000127">
    <property type="entry name" value="Probable glycosyltransferase 7"/>
    <property type="match status" value="1"/>
</dbReference>
<dbReference type="GO" id="GO:0000139">
    <property type="term" value="C:Golgi membrane"/>
    <property type="evidence" value="ECO:0007669"/>
    <property type="project" value="UniProtKB-SubCell"/>
</dbReference>
<keyword evidence="4" id="KW-0808">Transferase</keyword>